<dbReference type="RefSeq" id="XP_013330717.1">
    <property type="nucleotide sequence ID" value="XM_013475263.1"/>
</dbReference>
<dbReference type="OrthoDB" id="5329176at2759"/>
<keyword evidence="4 6" id="KW-0472">Membrane</keyword>
<dbReference type="GO" id="GO:0016020">
    <property type="term" value="C:membrane"/>
    <property type="evidence" value="ECO:0007669"/>
    <property type="project" value="UniProtKB-SubCell"/>
</dbReference>
<evidence type="ECO:0000256" key="6">
    <source>
        <dbReference type="SAM" id="Phobius"/>
    </source>
</evidence>
<evidence type="ECO:0000256" key="3">
    <source>
        <dbReference type="ARBA" id="ARBA00022989"/>
    </source>
</evidence>
<proteinExistence type="inferred from homology"/>
<dbReference type="InterPro" id="IPR049326">
    <property type="entry name" value="Rhodopsin_dom_fungi"/>
</dbReference>
<evidence type="ECO:0000313" key="9">
    <source>
        <dbReference type="Proteomes" id="UP000053958"/>
    </source>
</evidence>
<reference evidence="8 9" key="1">
    <citation type="submission" date="2015-04" db="EMBL/GenBank/DDBJ databases">
        <authorList>
            <person name="Heijne W.H."/>
            <person name="Fedorova N.D."/>
            <person name="Nierman W.C."/>
            <person name="Vollebregt A.W."/>
            <person name="Zhao Z."/>
            <person name="Wu L."/>
            <person name="Kumar M."/>
            <person name="Stam H."/>
            <person name="van den Berg M.A."/>
            <person name="Pel H.J."/>
        </authorList>
    </citation>
    <scope>NUCLEOTIDE SEQUENCE [LARGE SCALE GENOMIC DNA]</scope>
    <source>
        <strain evidence="8 9">CBS 393.64</strain>
    </source>
</reference>
<dbReference type="PANTHER" id="PTHR33048">
    <property type="entry name" value="PTH11-LIKE INTEGRAL MEMBRANE PROTEIN (AFU_ORTHOLOGUE AFUA_5G11245)"/>
    <property type="match status" value="1"/>
</dbReference>
<feature type="domain" description="Rhodopsin" evidence="7">
    <location>
        <begin position="40"/>
        <end position="272"/>
    </location>
</feature>
<dbReference type="PANTHER" id="PTHR33048:SF47">
    <property type="entry name" value="INTEGRAL MEMBRANE PROTEIN-RELATED"/>
    <property type="match status" value="1"/>
</dbReference>
<feature type="transmembrane region" description="Helical" evidence="6">
    <location>
        <begin position="60"/>
        <end position="81"/>
    </location>
</feature>
<keyword evidence="2 6" id="KW-0812">Transmembrane</keyword>
<organism evidence="8 9">
    <name type="scientific">Rasamsonia emersonii (strain ATCC 16479 / CBS 393.64 / IMI 116815)</name>
    <dbReference type="NCBI Taxonomy" id="1408163"/>
    <lineage>
        <taxon>Eukaryota</taxon>
        <taxon>Fungi</taxon>
        <taxon>Dikarya</taxon>
        <taxon>Ascomycota</taxon>
        <taxon>Pezizomycotina</taxon>
        <taxon>Eurotiomycetes</taxon>
        <taxon>Eurotiomycetidae</taxon>
        <taxon>Eurotiales</taxon>
        <taxon>Trichocomaceae</taxon>
        <taxon>Rasamsonia</taxon>
    </lineage>
</organism>
<sequence>MLRLLERHEEDPSVGVADNIRTVIGVSIFSIFLSVVSTALRFGFRKNRKLPWLLDDHMMVVATVLVIADAACYLLALRYGFGHHIYTVNPADLVTFFKVLHQRSVSLKITSKHLAQIVFATFILYGFAVTAVKVGVLYFYRRIFPGADLKIWLMVLGALSLIWFILITLISVFQCMPVQKAWEAELPGYCIPYLDIFIGMQVANIVLDIAILCLPITTVLKLHMTVSTKISVAGTFGLGGLSIVFAIIRLAILVLDRKQTDITCSATNTIMFHVDP</sequence>
<comment type="caution">
    <text evidence="8">The sequence shown here is derived from an EMBL/GenBank/DDBJ whole genome shotgun (WGS) entry which is preliminary data.</text>
</comment>
<comment type="subcellular location">
    <subcellularLocation>
        <location evidence="1">Membrane</location>
        <topology evidence="1">Multi-pass membrane protein</topology>
    </subcellularLocation>
</comment>
<gene>
    <name evidence="8" type="ORF">T310_1836</name>
</gene>
<feature type="transmembrane region" description="Helical" evidence="6">
    <location>
        <begin position="151"/>
        <end position="173"/>
    </location>
</feature>
<name>A0A0F4Z158_RASE3</name>
<dbReference type="EMBL" id="LASV01000074">
    <property type="protein sequence ID" value="KKA24105.1"/>
    <property type="molecule type" value="Genomic_DNA"/>
</dbReference>
<dbReference type="GeneID" id="25314187"/>
<comment type="similarity">
    <text evidence="5">Belongs to the SAT4 family.</text>
</comment>
<evidence type="ECO:0000256" key="4">
    <source>
        <dbReference type="ARBA" id="ARBA00023136"/>
    </source>
</evidence>
<feature type="transmembrane region" description="Helical" evidence="6">
    <location>
        <begin position="114"/>
        <end position="139"/>
    </location>
</feature>
<keyword evidence="3 6" id="KW-1133">Transmembrane helix</keyword>
<evidence type="ECO:0000259" key="7">
    <source>
        <dbReference type="Pfam" id="PF20684"/>
    </source>
</evidence>
<feature type="transmembrane region" description="Helical" evidence="6">
    <location>
        <begin position="193"/>
        <end position="220"/>
    </location>
</feature>
<protein>
    <recommendedName>
        <fullName evidence="7">Rhodopsin domain-containing protein</fullName>
    </recommendedName>
</protein>
<accession>A0A0F4Z158</accession>
<evidence type="ECO:0000313" key="8">
    <source>
        <dbReference type="EMBL" id="KKA24105.1"/>
    </source>
</evidence>
<dbReference type="Proteomes" id="UP000053958">
    <property type="component" value="Unassembled WGS sequence"/>
</dbReference>
<feature type="transmembrane region" description="Helical" evidence="6">
    <location>
        <begin position="20"/>
        <end position="40"/>
    </location>
</feature>
<evidence type="ECO:0000256" key="5">
    <source>
        <dbReference type="ARBA" id="ARBA00038359"/>
    </source>
</evidence>
<evidence type="ECO:0000256" key="1">
    <source>
        <dbReference type="ARBA" id="ARBA00004141"/>
    </source>
</evidence>
<evidence type="ECO:0000256" key="2">
    <source>
        <dbReference type="ARBA" id="ARBA00022692"/>
    </source>
</evidence>
<dbReference type="InterPro" id="IPR052337">
    <property type="entry name" value="SAT4-like"/>
</dbReference>
<feature type="transmembrane region" description="Helical" evidence="6">
    <location>
        <begin position="232"/>
        <end position="255"/>
    </location>
</feature>
<dbReference type="Pfam" id="PF20684">
    <property type="entry name" value="Fung_rhodopsin"/>
    <property type="match status" value="1"/>
</dbReference>
<dbReference type="AlphaFoldDB" id="A0A0F4Z158"/>
<keyword evidence="9" id="KW-1185">Reference proteome</keyword>